<gene>
    <name evidence="7" type="ORF">B4U80_11069</name>
</gene>
<evidence type="ECO:0000259" key="6">
    <source>
        <dbReference type="Pfam" id="PF12529"/>
    </source>
</evidence>
<dbReference type="Pfam" id="PF12529">
    <property type="entry name" value="Xylo_C"/>
    <property type="match status" value="1"/>
</dbReference>
<evidence type="ECO:0000256" key="4">
    <source>
        <dbReference type="ARBA" id="ARBA00022989"/>
    </source>
</evidence>
<dbReference type="InterPro" id="IPR024448">
    <property type="entry name" value="XylT_C"/>
</dbReference>
<keyword evidence="8" id="KW-1185">Reference proteome</keyword>
<feature type="chain" id="PRO_5019162065" evidence="5">
    <location>
        <begin position="20"/>
        <end position="246"/>
    </location>
</feature>
<dbReference type="VEuPathDB" id="VectorBase:LDEU007762"/>
<evidence type="ECO:0000256" key="5">
    <source>
        <dbReference type="SAM" id="SignalP"/>
    </source>
</evidence>
<keyword evidence="2" id="KW-0812">Transmembrane</keyword>
<dbReference type="PANTHER" id="PTHR46025:SF3">
    <property type="entry name" value="XYLOSYLTRANSFERASE OXT"/>
    <property type="match status" value="1"/>
</dbReference>
<dbReference type="InterPro" id="IPR043538">
    <property type="entry name" value="XYLT"/>
</dbReference>
<keyword evidence="4" id="KW-0472">Membrane</keyword>
<organism evidence="7 8">
    <name type="scientific">Leptotrombidium deliense</name>
    <dbReference type="NCBI Taxonomy" id="299467"/>
    <lineage>
        <taxon>Eukaryota</taxon>
        <taxon>Metazoa</taxon>
        <taxon>Ecdysozoa</taxon>
        <taxon>Arthropoda</taxon>
        <taxon>Chelicerata</taxon>
        <taxon>Arachnida</taxon>
        <taxon>Acari</taxon>
        <taxon>Acariformes</taxon>
        <taxon>Trombidiformes</taxon>
        <taxon>Prostigmata</taxon>
        <taxon>Anystina</taxon>
        <taxon>Parasitengona</taxon>
        <taxon>Trombiculoidea</taxon>
        <taxon>Trombiculidae</taxon>
        <taxon>Leptotrombidium</taxon>
    </lineage>
</organism>
<comment type="caution">
    <text evidence="7">The sequence shown here is derived from an EMBL/GenBank/DDBJ whole genome shotgun (WGS) entry which is preliminary data.</text>
</comment>
<accession>A0A443S9P9</accession>
<dbReference type="EMBL" id="NCKV01005114">
    <property type="protein sequence ID" value="RWS24278.1"/>
    <property type="molecule type" value="Genomic_DNA"/>
</dbReference>
<dbReference type="AlphaFoldDB" id="A0A443S9P9"/>
<evidence type="ECO:0000313" key="7">
    <source>
        <dbReference type="EMBL" id="RWS24278.1"/>
    </source>
</evidence>
<dbReference type="GO" id="GO:0050650">
    <property type="term" value="P:chondroitin sulfate proteoglycan biosynthetic process"/>
    <property type="evidence" value="ECO:0007669"/>
    <property type="project" value="TreeGrafter"/>
</dbReference>
<keyword evidence="7" id="KW-0808">Transferase</keyword>
<comment type="subcellular location">
    <subcellularLocation>
        <location evidence="1">Golgi apparatus membrane</location>
        <topology evidence="1">Single-pass type II membrane protein</topology>
    </subcellularLocation>
</comment>
<keyword evidence="5" id="KW-0732">Signal</keyword>
<proteinExistence type="predicted"/>
<protein>
    <submittedName>
        <fullName evidence="7">Xylosyltransferase 2-like protein</fullName>
    </submittedName>
</protein>
<keyword evidence="4" id="KW-1133">Transmembrane helix</keyword>
<reference evidence="7 8" key="1">
    <citation type="journal article" date="2018" name="Gigascience">
        <title>Genomes of trombidid mites reveal novel predicted allergens and laterally-transferred genes associated with secondary metabolism.</title>
        <authorList>
            <person name="Dong X."/>
            <person name="Chaisiri K."/>
            <person name="Xia D."/>
            <person name="Armstrong S.D."/>
            <person name="Fang Y."/>
            <person name="Donnelly M.J."/>
            <person name="Kadowaki T."/>
            <person name="McGarry J.W."/>
            <person name="Darby A.C."/>
            <person name="Makepeace B.L."/>
        </authorList>
    </citation>
    <scope>NUCLEOTIDE SEQUENCE [LARGE SCALE GENOMIC DNA]</scope>
    <source>
        <strain evidence="7">UoL-UT</strain>
    </source>
</reference>
<evidence type="ECO:0000256" key="3">
    <source>
        <dbReference type="ARBA" id="ARBA00022968"/>
    </source>
</evidence>
<dbReference type="GO" id="GO:0015012">
    <property type="term" value="P:heparan sulfate proteoglycan biosynthetic process"/>
    <property type="evidence" value="ECO:0007669"/>
    <property type="project" value="TreeGrafter"/>
</dbReference>
<evidence type="ECO:0000256" key="2">
    <source>
        <dbReference type="ARBA" id="ARBA00022692"/>
    </source>
</evidence>
<name>A0A443S9P9_9ACAR</name>
<feature type="domain" description="Xylosyltransferase C-terminal" evidence="6">
    <location>
        <begin position="25"/>
        <end position="77"/>
    </location>
</feature>
<dbReference type="OrthoDB" id="2019572at2759"/>
<dbReference type="PANTHER" id="PTHR46025">
    <property type="entry name" value="XYLOSYLTRANSFERASE OXT"/>
    <property type="match status" value="1"/>
</dbReference>
<dbReference type="GO" id="GO:0000139">
    <property type="term" value="C:Golgi membrane"/>
    <property type="evidence" value="ECO:0007669"/>
    <property type="project" value="UniProtKB-SubCell"/>
</dbReference>
<feature type="signal peptide" evidence="5">
    <location>
        <begin position="1"/>
        <end position="19"/>
    </location>
</feature>
<dbReference type="Proteomes" id="UP000288716">
    <property type="component" value="Unassembled WGS sequence"/>
</dbReference>
<evidence type="ECO:0000256" key="1">
    <source>
        <dbReference type="ARBA" id="ARBA00004323"/>
    </source>
</evidence>
<dbReference type="GO" id="GO:0030158">
    <property type="term" value="F:protein xylosyltransferase activity"/>
    <property type="evidence" value="ECO:0007669"/>
    <property type="project" value="InterPro"/>
</dbReference>
<evidence type="ECO:0000313" key="8">
    <source>
        <dbReference type="Proteomes" id="UP000288716"/>
    </source>
</evidence>
<sequence length="246" mass="28278">MRIISEMLQFLDFIAFVNGYLFYPQVCSDYDAKEQIFRNFGCLLNPYSEVGVRHKWLPGATNFSATFVWLDSSYTVAGSFEIKIISADLTSNSPLVLFHKPVFNAPLAPGKWKLLILIDWVIIAETNFVIFPFVFYNGNIISHEKVKYFHSGPPNLKYIDHNFTAVEALLGFKDKKATYSRILYSNSHRFGKDLEKWVENLVQESWLVQDICYTSRDSLPCSNAHIDSCSITRWSSLFPDPKSEIT</sequence>
<keyword evidence="3" id="KW-0735">Signal-anchor</keyword>
<dbReference type="STRING" id="299467.A0A443S9P9"/>